<evidence type="ECO:0000313" key="1">
    <source>
        <dbReference type="EMBL" id="AZS31036.1"/>
    </source>
</evidence>
<reference evidence="1 2" key="1">
    <citation type="submission" date="2018-10" db="EMBL/GenBank/DDBJ databases">
        <title>Butyricimonas faecalis sp. nov., isolated from human faeces and emended description of the genus Butyricimonas.</title>
        <authorList>
            <person name="Le Roy T."/>
            <person name="Van der Smissen P."/>
            <person name="Paquot A."/>
            <person name="Delzenne N."/>
            <person name="Muccioli G."/>
            <person name="Collet J.-F."/>
            <person name="Cani P.D."/>
        </authorList>
    </citation>
    <scope>NUCLEOTIDE SEQUENCE [LARGE SCALE GENOMIC DNA]</scope>
    <source>
        <strain evidence="1 2">H184</strain>
    </source>
</reference>
<dbReference type="EMBL" id="CP032819">
    <property type="protein sequence ID" value="AZS31036.1"/>
    <property type="molecule type" value="Genomic_DNA"/>
</dbReference>
<evidence type="ECO:0000313" key="2">
    <source>
        <dbReference type="Proteomes" id="UP000270673"/>
    </source>
</evidence>
<name>A0A3Q9IQ20_9BACT</name>
<dbReference type="KEGG" id="buy:D8S85_16715"/>
<evidence type="ECO:0008006" key="3">
    <source>
        <dbReference type="Google" id="ProtNLM"/>
    </source>
</evidence>
<proteinExistence type="predicted"/>
<organism evidence="1 2">
    <name type="scientific">Butyricimonas faecalis</name>
    <dbReference type="NCBI Taxonomy" id="2093856"/>
    <lineage>
        <taxon>Bacteria</taxon>
        <taxon>Pseudomonadati</taxon>
        <taxon>Bacteroidota</taxon>
        <taxon>Bacteroidia</taxon>
        <taxon>Bacteroidales</taxon>
        <taxon>Odoribacteraceae</taxon>
        <taxon>Butyricimonas</taxon>
    </lineage>
</organism>
<gene>
    <name evidence="1" type="ORF">D8S85_16715</name>
</gene>
<accession>A0A3Q9IQ20</accession>
<dbReference type="OrthoDB" id="3965347at2"/>
<dbReference type="AlphaFoldDB" id="A0A3Q9IQ20"/>
<dbReference type="PROSITE" id="PS51257">
    <property type="entry name" value="PROKAR_LIPOPROTEIN"/>
    <property type="match status" value="1"/>
</dbReference>
<dbReference type="Proteomes" id="UP000270673">
    <property type="component" value="Chromosome"/>
</dbReference>
<dbReference type="RefSeq" id="WP_106481432.1">
    <property type="nucleotide sequence ID" value="NZ_CP032819.1"/>
</dbReference>
<keyword evidence="2" id="KW-1185">Reference proteome</keyword>
<protein>
    <recommendedName>
        <fullName evidence="3">Lipoprotein</fullName>
    </recommendedName>
</protein>
<sequence length="474" mass="54411">MEKKCSFLVWVLLSIFAISCTDVYKEDDSEEEEVIVPPGDTYTAEKETYCLNVVYYVPADVEDVEDWHYRLSGVTLHVQNYFYENFMRYRVDKKFGLELNDVNADFIRIHYIKSTRKLVEMQERNMSEMAQEVLGYFEQHPESKKSDHYLVWMPEYSGSFINFYYPSAKEGFAFAGVDNTRWKIRYFDSARARATFLSNLGTVLRVFAKSCFLPYSNAGLDSPFRALMGAEKALGASAMKAQPYFNSRNYAGWVTSSTGYMEGTPDKVRLMIWDIRYLAGTQLFNDDYSYEPFDVTVEDVKVLSKQGVLEYADDTLHVTCKFKCPVELAGVLMLDDPWRTYDPVFGKRDESIDKDEMQDTGWDAYGVYVEQASLEKEGDVYTASFVVPLCNHINFELSTNSSTLISHEIRFRFIGKNGMAFPHAPTSIKGGPCSAPLRTCYKLVRTRLGTGYPAVYYVLHDIPTKYGTWVSESE</sequence>